<evidence type="ECO:0000256" key="3">
    <source>
        <dbReference type="ARBA" id="ARBA00022737"/>
    </source>
</evidence>
<dbReference type="InterPro" id="IPR027417">
    <property type="entry name" value="P-loop_NTPase"/>
</dbReference>
<dbReference type="GO" id="GO:0043531">
    <property type="term" value="F:ADP binding"/>
    <property type="evidence" value="ECO:0007669"/>
    <property type="project" value="InterPro"/>
</dbReference>
<gene>
    <name evidence="11" type="ORF">PVAP13_9NG225919</name>
</gene>
<dbReference type="EMBL" id="CM029054">
    <property type="protein sequence ID" value="KAG2536852.1"/>
    <property type="molecule type" value="Genomic_DNA"/>
</dbReference>
<dbReference type="Pfam" id="PF25019">
    <property type="entry name" value="LRR_R13L1-DRL21"/>
    <property type="match status" value="1"/>
</dbReference>
<keyword evidence="12" id="KW-1185">Reference proteome</keyword>
<dbReference type="InterPro" id="IPR002182">
    <property type="entry name" value="NB-ARC"/>
</dbReference>
<evidence type="ECO:0000259" key="9">
    <source>
        <dbReference type="Pfam" id="PF23559"/>
    </source>
</evidence>
<name>A0A8T0ML76_PANVG</name>
<keyword evidence="5" id="KW-0611">Plant defense</keyword>
<dbReference type="Pfam" id="PF18052">
    <property type="entry name" value="Rx_N"/>
    <property type="match status" value="1"/>
</dbReference>
<dbReference type="InterPro" id="IPR058922">
    <property type="entry name" value="WHD_DRP"/>
</dbReference>
<dbReference type="Gene3D" id="3.40.50.300">
    <property type="entry name" value="P-loop containing nucleotide triphosphate hydrolases"/>
    <property type="match status" value="1"/>
</dbReference>
<reference evidence="11" key="1">
    <citation type="submission" date="2020-05" db="EMBL/GenBank/DDBJ databases">
        <title>WGS assembly of Panicum virgatum.</title>
        <authorList>
            <person name="Lovell J.T."/>
            <person name="Jenkins J."/>
            <person name="Shu S."/>
            <person name="Juenger T.E."/>
            <person name="Schmutz J."/>
        </authorList>
    </citation>
    <scope>NUCLEOTIDE SEQUENCE</scope>
    <source>
        <strain evidence="11">AP13</strain>
    </source>
</reference>
<keyword evidence="2" id="KW-0433">Leucine-rich repeat</keyword>
<sequence length="1482" mass="166766">MGVAVDAAIGWLVQSIMGNCFTEKLEVWTRSVGLDDDVEKLKSAMRYVQMVLDAANGRKIKSEPLEYSLGDLKELLYDAEDVMDELDYCRLQENITNRNTGGHTDAAARIDGTSSTWSLSSIQQLGSTLISSLGKFIFKGNLTGKQKREDDHIIAVSTHLGNNCEFSRRIRHIAGKLRDVGRDVSDALKIDGSNLVGSLNVCRSTLQATRPTTSYLVEHKVYGRDSEKEYILKLMTSNGSNGLTVLPIVGIGGVGKTTLAQFVYNDPIVRRKYDIKIWVCVSDNFDVTRLTREMLDCVSKQRLAETGNLDKLQEDLEKVIGSKRFLIVLDDVWDDMNNHCWDQLLAPLKHNQAVGNTILVTTRKLSVAKMTQTVEPVKLGALEGDDFWQFFKSCAFDDERYEHPSLYAIGKQIAQKLRGNPLAAKTVGALLRRNINIDEWTNILNNEEWKFIQATEGIIPALKLSYDYLPDHLQQCFRYCCLFPKDYHFNGGELVRIWISQGFVNGSHTTKTLENIGNVYLVDLVNSGFFQQVERYWYPGNSGFFQHNKRDWHSSSFVMHDLMHDLARKVSKGEHATIDGSECEAILPTTRHLLIVINSAYFGKRRHGNAFSIENFAKQLQVASVRKLRSLVLIGYYDPLFFKCFKNIFKEAESLRLLQISATYADFSSFINNLVSCTHIRYMKVHFYEQQVGILPQSLTNFFHLKVLDVGFLGNPSLPSGMSNLKNSAGNLISLQHLVAAEEVHSTIADIGNMTSLQELPKYKVQNTSGFDIKQLKSMSQLVQLGIYQLENVRNKQEASEARLIDKGLLKDLHLSWGGGSTNSEILAMTAAEVLEGLEPNQNLKHLRIIGYNGSISPSWLATDLLFTSLQLLHQENCKKWRVLPSLEKLPSLKKLKLINICDVVEIRIPCLEELVLTELPSLEKFDCPKLNDFTPFQVQNFCSFGIDQKSWMPSLAGNSAAEKKEWINWLSGVRVLTIHGCPRLMVELPPLPPATNAQRTYSRSLLITSSDELTKLDDKILAFQNLTEITSLHIEDSPNLVSLSSEGFRKLLNLRELKILRCGDLVSSCVILNVVSEDWKVTDCPALPCLTRLHIESCGGIAGKWSLHIQSCPELELCGSKECFRGFTSLMELKISYCPKLLSSTNEKFPLPPSIQELQIECLPTRLQPYFPENQTSLKNMVVGPSPDLQSLRLHSFTALEMNPKLSAAWVRKCQDQEGRTHVLLPRSLEILCIKALQDETVPYLLAHLPALVQLEVCDSPNLTSLPLDSLAALKRVIINSCDSFSFLEGLLSELEVSDSPNLTSLQLGSLRALKKLDVLFCKSLVSLEGLQSLGSLTDLTILGCYSITPCLDLMSQQAVGFNLFHRLERIKIDDFSALTTSFCKHLTSVQHLVLLEDSNIKMRNTDDEQEKALQLLTSLRKLKFIHCKNLVHLPAMLHRLPSLKKLFIQECPCISRLPEKGLPPSLEKLKIAKDHRLQCR</sequence>
<evidence type="ECO:0000256" key="2">
    <source>
        <dbReference type="ARBA" id="ARBA00022614"/>
    </source>
</evidence>
<feature type="domain" description="NB-ARC" evidence="7">
    <location>
        <begin position="232"/>
        <end position="398"/>
    </location>
</feature>
<keyword evidence="6" id="KW-0067">ATP-binding</keyword>
<dbReference type="InterPro" id="IPR032675">
    <property type="entry name" value="LRR_dom_sf"/>
</dbReference>
<dbReference type="Pfam" id="PF23559">
    <property type="entry name" value="WHD_DRP"/>
    <property type="match status" value="1"/>
</dbReference>
<feature type="domain" description="Disease resistance N-terminal" evidence="8">
    <location>
        <begin position="29"/>
        <end position="94"/>
    </location>
</feature>
<dbReference type="FunFam" id="1.10.10.10:FF:000322">
    <property type="entry name" value="Probable disease resistance protein At1g63360"/>
    <property type="match status" value="1"/>
</dbReference>
<comment type="similarity">
    <text evidence="1">Belongs to the disease resistance NB-LRR family.</text>
</comment>
<accession>A0A8T0ML76</accession>
<proteinExistence type="inferred from homology"/>
<evidence type="ECO:0000259" key="10">
    <source>
        <dbReference type="Pfam" id="PF25019"/>
    </source>
</evidence>
<dbReference type="GO" id="GO:0002758">
    <property type="term" value="P:innate immune response-activating signaling pathway"/>
    <property type="evidence" value="ECO:0007669"/>
    <property type="project" value="UniProtKB-ARBA"/>
</dbReference>
<evidence type="ECO:0000256" key="5">
    <source>
        <dbReference type="ARBA" id="ARBA00022821"/>
    </source>
</evidence>
<dbReference type="InterPro" id="IPR036388">
    <property type="entry name" value="WH-like_DNA-bd_sf"/>
</dbReference>
<evidence type="ECO:0000259" key="7">
    <source>
        <dbReference type="Pfam" id="PF00931"/>
    </source>
</evidence>
<comment type="caution">
    <text evidence="11">The sequence shown here is derived from an EMBL/GenBank/DDBJ whole genome shotgun (WGS) entry which is preliminary data.</text>
</comment>
<feature type="domain" description="Disease resistance protein winged helix" evidence="9">
    <location>
        <begin position="482"/>
        <end position="567"/>
    </location>
</feature>
<dbReference type="Gene3D" id="1.10.10.10">
    <property type="entry name" value="Winged helix-like DNA-binding domain superfamily/Winged helix DNA-binding domain"/>
    <property type="match status" value="1"/>
</dbReference>
<feature type="domain" description="R13L1/DRL21-like LRR repeat region" evidence="10">
    <location>
        <begin position="773"/>
        <end position="900"/>
    </location>
</feature>
<evidence type="ECO:0000256" key="6">
    <source>
        <dbReference type="ARBA" id="ARBA00022840"/>
    </source>
</evidence>
<dbReference type="GO" id="GO:0005524">
    <property type="term" value="F:ATP binding"/>
    <property type="evidence" value="ECO:0007669"/>
    <property type="project" value="UniProtKB-KW"/>
</dbReference>
<dbReference type="GO" id="GO:0009626">
    <property type="term" value="P:plant-type hypersensitive response"/>
    <property type="evidence" value="ECO:0007669"/>
    <property type="project" value="UniProtKB-ARBA"/>
</dbReference>
<dbReference type="SUPFAM" id="SSF52540">
    <property type="entry name" value="P-loop containing nucleoside triphosphate hydrolases"/>
    <property type="match status" value="1"/>
</dbReference>
<keyword evidence="4" id="KW-0547">Nucleotide-binding</keyword>
<evidence type="ECO:0000256" key="1">
    <source>
        <dbReference type="ARBA" id="ARBA00008894"/>
    </source>
</evidence>
<dbReference type="Gene3D" id="3.80.10.10">
    <property type="entry name" value="Ribonuclease Inhibitor"/>
    <property type="match status" value="3"/>
</dbReference>
<dbReference type="GO" id="GO:0042742">
    <property type="term" value="P:defense response to bacterium"/>
    <property type="evidence" value="ECO:0007669"/>
    <property type="project" value="UniProtKB-ARBA"/>
</dbReference>
<evidence type="ECO:0000256" key="4">
    <source>
        <dbReference type="ARBA" id="ARBA00022741"/>
    </source>
</evidence>
<dbReference type="Gene3D" id="1.20.5.4130">
    <property type="match status" value="1"/>
</dbReference>
<dbReference type="InterPro" id="IPR056789">
    <property type="entry name" value="LRR_R13L1-DRL21"/>
</dbReference>
<dbReference type="Proteomes" id="UP000823388">
    <property type="component" value="Chromosome 9N"/>
</dbReference>
<dbReference type="SUPFAM" id="SSF52058">
    <property type="entry name" value="L domain-like"/>
    <property type="match status" value="3"/>
</dbReference>
<feature type="non-terminal residue" evidence="11">
    <location>
        <position position="1482"/>
    </location>
</feature>
<dbReference type="PANTHER" id="PTHR36766">
    <property type="entry name" value="PLANT BROAD-SPECTRUM MILDEW RESISTANCE PROTEIN RPW8"/>
    <property type="match status" value="1"/>
</dbReference>
<evidence type="ECO:0000259" key="8">
    <source>
        <dbReference type="Pfam" id="PF18052"/>
    </source>
</evidence>
<dbReference type="InterPro" id="IPR041118">
    <property type="entry name" value="Rx_N"/>
</dbReference>
<organism evidence="11 12">
    <name type="scientific">Panicum virgatum</name>
    <name type="common">Blackwell switchgrass</name>
    <dbReference type="NCBI Taxonomy" id="38727"/>
    <lineage>
        <taxon>Eukaryota</taxon>
        <taxon>Viridiplantae</taxon>
        <taxon>Streptophyta</taxon>
        <taxon>Embryophyta</taxon>
        <taxon>Tracheophyta</taxon>
        <taxon>Spermatophyta</taxon>
        <taxon>Magnoliopsida</taxon>
        <taxon>Liliopsida</taxon>
        <taxon>Poales</taxon>
        <taxon>Poaceae</taxon>
        <taxon>PACMAD clade</taxon>
        <taxon>Panicoideae</taxon>
        <taxon>Panicodae</taxon>
        <taxon>Paniceae</taxon>
        <taxon>Panicinae</taxon>
        <taxon>Panicum</taxon>
        <taxon>Panicum sect. Hiantes</taxon>
    </lineage>
</organism>
<protein>
    <submittedName>
        <fullName evidence="11">Uncharacterized protein</fullName>
    </submittedName>
</protein>
<dbReference type="PRINTS" id="PR00364">
    <property type="entry name" value="DISEASERSIST"/>
</dbReference>
<dbReference type="Pfam" id="PF00931">
    <property type="entry name" value="NB-ARC"/>
    <property type="match status" value="1"/>
</dbReference>
<evidence type="ECO:0000313" key="12">
    <source>
        <dbReference type="Proteomes" id="UP000823388"/>
    </source>
</evidence>
<dbReference type="PANTHER" id="PTHR36766:SF45">
    <property type="entry name" value="NB-ARC DOMAIN-CONTAINING PROTEIN"/>
    <property type="match status" value="1"/>
</dbReference>
<evidence type="ECO:0000313" key="11">
    <source>
        <dbReference type="EMBL" id="KAG2536852.1"/>
    </source>
</evidence>
<keyword evidence="3" id="KW-0677">Repeat</keyword>